<dbReference type="Gene3D" id="1.10.1740.10">
    <property type="match status" value="1"/>
</dbReference>
<evidence type="ECO:0000256" key="1">
    <source>
        <dbReference type="ARBA" id="ARBA00023015"/>
    </source>
</evidence>
<keyword evidence="7" id="KW-1185">Reference proteome</keyword>
<sequence length="189" mass="21107">MPTEATIAACLAQGELDRAAEAAIRGFGPKILGLLRTVLRDETAAADAFSLFAENLWRGLPSFRGESSVRTWSYRLAWNAALTVRDEGWRRLGRRLETTQAARLAEDVRTRSAARVERQLQAVAKLREALEPEEQALLTLRIDQQLSWEEIASVLSGDGAPVQPATLRKRFERLKEKLAARAREQGLVE</sequence>
<evidence type="ECO:0000256" key="3">
    <source>
        <dbReference type="ARBA" id="ARBA00023125"/>
    </source>
</evidence>
<dbReference type="InterPro" id="IPR007627">
    <property type="entry name" value="RNA_pol_sigma70_r2"/>
</dbReference>
<dbReference type="Pfam" id="PF04542">
    <property type="entry name" value="Sigma70_r2"/>
    <property type="match status" value="1"/>
</dbReference>
<protein>
    <submittedName>
        <fullName evidence="6">RNA polymerase sigma factor YlaC</fullName>
    </submittedName>
</protein>
<name>A0ABM7XC12_9BACT</name>
<reference evidence="7" key="1">
    <citation type="journal article" date="2022" name="Int. J. Syst. Evol. Microbiol.">
        <title>Anaeromyxobacter oryzae sp. nov., Anaeromyxobacter diazotrophicus sp. nov. and Anaeromyxobacter paludicola sp. nov., isolated from paddy soils.</title>
        <authorList>
            <person name="Itoh H."/>
            <person name="Xu Z."/>
            <person name="Mise K."/>
            <person name="Masuda Y."/>
            <person name="Ushijima N."/>
            <person name="Hayakawa C."/>
            <person name="Shiratori Y."/>
            <person name="Senoo K."/>
        </authorList>
    </citation>
    <scope>NUCLEOTIDE SEQUENCE [LARGE SCALE GENOMIC DNA]</scope>
    <source>
        <strain evidence="7">Red630</strain>
    </source>
</reference>
<dbReference type="RefSeq" id="WP_248341541.1">
    <property type="nucleotide sequence ID" value="NZ_AP025592.1"/>
</dbReference>
<proteinExistence type="predicted"/>
<dbReference type="PANTHER" id="PTHR43133:SF8">
    <property type="entry name" value="RNA POLYMERASE SIGMA FACTOR HI_1459-RELATED"/>
    <property type="match status" value="1"/>
</dbReference>
<dbReference type="Gene3D" id="1.10.10.10">
    <property type="entry name" value="Winged helix-like DNA-binding domain superfamily/Winged helix DNA-binding domain"/>
    <property type="match status" value="1"/>
</dbReference>
<dbReference type="InterPro" id="IPR014284">
    <property type="entry name" value="RNA_pol_sigma-70_dom"/>
</dbReference>
<keyword evidence="2" id="KW-0731">Sigma factor</keyword>
<evidence type="ECO:0000259" key="5">
    <source>
        <dbReference type="Pfam" id="PF04542"/>
    </source>
</evidence>
<evidence type="ECO:0000313" key="6">
    <source>
        <dbReference type="EMBL" id="BDG09395.1"/>
    </source>
</evidence>
<dbReference type="SUPFAM" id="SSF88946">
    <property type="entry name" value="Sigma2 domain of RNA polymerase sigma factors"/>
    <property type="match status" value="1"/>
</dbReference>
<keyword evidence="1" id="KW-0805">Transcription regulation</keyword>
<keyword evidence="3" id="KW-0238">DNA-binding</keyword>
<dbReference type="NCBIfam" id="TIGR02937">
    <property type="entry name" value="sigma70-ECF"/>
    <property type="match status" value="1"/>
</dbReference>
<dbReference type="Proteomes" id="UP001162734">
    <property type="component" value="Chromosome"/>
</dbReference>
<keyword evidence="4" id="KW-0804">Transcription</keyword>
<dbReference type="InterPro" id="IPR036388">
    <property type="entry name" value="WH-like_DNA-bd_sf"/>
</dbReference>
<dbReference type="InterPro" id="IPR013325">
    <property type="entry name" value="RNA_pol_sigma_r2"/>
</dbReference>
<organism evidence="6 7">
    <name type="scientific">Anaeromyxobacter paludicola</name>
    <dbReference type="NCBI Taxonomy" id="2918171"/>
    <lineage>
        <taxon>Bacteria</taxon>
        <taxon>Pseudomonadati</taxon>
        <taxon>Myxococcota</taxon>
        <taxon>Myxococcia</taxon>
        <taxon>Myxococcales</taxon>
        <taxon>Cystobacterineae</taxon>
        <taxon>Anaeromyxobacteraceae</taxon>
        <taxon>Anaeromyxobacter</taxon>
    </lineage>
</organism>
<evidence type="ECO:0000256" key="4">
    <source>
        <dbReference type="ARBA" id="ARBA00023163"/>
    </source>
</evidence>
<accession>A0ABM7XC12</accession>
<dbReference type="EMBL" id="AP025592">
    <property type="protein sequence ID" value="BDG09395.1"/>
    <property type="molecule type" value="Genomic_DNA"/>
</dbReference>
<gene>
    <name evidence="6" type="primary">ylaC</name>
    <name evidence="6" type="ORF">AMPC_25080</name>
</gene>
<evidence type="ECO:0000313" key="7">
    <source>
        <dbReference type="Proteomes" id="UP001162734"/>
    </source>
</evidence>
<evidence type="ECO:0000256" key="2">
    <source>
        <dbReference type="ARBA" id="ARBA00023082"/>
    </source>
</evidence>
<feature type="domain" description="RNA polymerase sigma-70 region 2" evidence="5">
    <location>
        <begin position="25"/>
        <end position="83"/>
    </location>
</feature>
<dbReference type="PANTHER" id="PTHR43133">
    <property type="entry name" value="RNA POLYMERASE ECF-TYPE SIGMA FACTO"/>
    <property type="match status" value="1"/>
</dbReference>
<dbReference type="InterPro" id="IPR039425">
    <property type="entry name" value="RNA_pol_sigma-70-like"/>
</dbReference>